<dbReference type="AlphaFoldDB" id="A0A0F9AMC5"/>
<comment type="caution">
    <text evidence="1">The sequence shown here is derived from an EMBL/GenBank/DDBJ whole genome shotgun (WGS) entry which is preliminary data.</text>
</comment>
<dbReference type="EMBL" id="LAZR01042022">
    <property type="protein sequence ID" value="KKL10540.1"/>
    <property type="molecule type" value="Genomic_DNA"/>
</dbReference>
<accession>A0A0F9AMC5</accession>
<evidence type="ECO:0000313" key="1">
    <source>
        <dbReference type="EMBL" id="KKL10540.1"/>
    </source>
</evidence>
<organism evidence="1">
    <name type="scientific">marine sediment metagenome</name>
    <dbReference type="NCBI Taxonomy" id="412755"/>
    <lineage>
        <taxon>unclassified sequences</taxon>
        <taxon>metagenomes</taxon>
        <taxon>ecological metagenomes</taxon>
    </lineage>
</organism>
<sequence length="123" mass="12846">MPKVSIKAGVTVPGPQEYSSVRADVDFSDIDPAGDVAAQFELCLKVLESAEGYLDRGLAQQVANTSGLSIEGMGVATALKELKDKLSPWAKGVTADIKALKGAAGINVMEEKPAKKSGRRKAS</sequence>
<gene>
    <name evidence="1" type="ORF">LCGC14_2554800</name>
</gene>
<protein>
    <submittedName>
        <fullName evidence="1">Uncharacterized protein</fullName>
    </submittedName>
</protein>
<name>A0A0F9AMC5_9ZZZZ</name>
<proteinExistence type="predicted"/>
<reference evidence="1" key="1">
    <citation type="journal article" date="2015" name="Nature">
        <title>Complex archaea that bridge the gap between prokaryotes and eukaryotes.</title>
        <authorList>
            <person name="Spang A."/>
            <person name="Saw J.H."/>
            <person name="Jorgensen S.L."/>
            <person name="Zaremba-Niedzwiedzka K."/>
            <person name="Martijn J."/>
            <person name="Lind A.E."/>
            <person name="van Eijk R."/>
            <person name="Schleper C."/>
            <person name="Guy L."/>
            <person name="Ettema T.J."/>
        </authorList>
    </citation>
    <scope>NUCLEOTIDE SEQUENCE</scope>
</reference>